<evidence type="ECO:0000313" key="5">
    <source>
        <dbReference type="Proteomes" id="UP000037392"/>
    </source>
</evidence>
<protein>
    <recommendedName>
        <fullName evidence="6">DUF3048 domain-containing protein</fullName>
    </recommendedName>
</protein>
<dbReference type="Proteomes" id="UP000037392">
    <property type="component" value="Unassembled WGS sequence"/>
</dbReference>
<feature type="chain" id="PRO_5005318561" description="DUF3048 domain-containing protein" evidence="1">
    <location>
        <begin position="25"/>
        <end position="385"/>
    </location>
</feature>
<dbReference type="PROSITE" id="PS51257">
    <property type="entry name" value="PROKAR_LIPOPROTEIN"/>
    <property type="match status" value="1"/>
</dbReference>
<dbReference type="InterPro" id="IPR023158">
    <property type="entry name" value="YerB-like_sf"/>
</dbReference>
<dbReference type="Pfam" id="PF11258">
    <property type="entry name" value="DUF3048"/>
    <property type="match status" value="1"/>
</dbReference>
<dbReference type="PATRIC" id="fig|742734.4.peg.4222"/>
<dbReference type="Pfam" id="PF17479">
    <property type="entry name" value="DUF3048_C"/>
    <property type="match status" value="1"/>
</dbReference>
<dbReference type="EMBL" id="ADLK01000028">
    <property type="protein sequence ID" value="KMW17285.1"/>
    <property type="molecule type" value="Genomic_DNA"/>
</dbReference>
<dbReference type="OrthoDB" id="9779102at2"/>
<dbReference type="AlphaFoldDB" id="A0A0J9ENG6"/>
<sequence length="385" mass="43350">MRKRLRWIAAVVAAAGLMAGCAKEASVDVTAESVPEPPAVTTEAEPEIFIHSETEPVADDSPYDYYLPEERVEKDGMIRSYLTGEMVPASQGVRRPAAVMMSNDKEARPQYGINRAGVVYEAPVEGTMNRYMSLIEDYDDLERIGSVRSCRTYYTYFAREFDAVYVHYGQSTFAKPYLSNVDNINGLEAIGGTAFYRSRDKKQPHNAYTSGERIQASIRKLGYTQDYDPSYQGHYRFARDGKGVSLEERPGVMDAVTIKPGYVMNQAYFVYEPSDGLYHRYQYGGVHQGDEGPITAKNVIFQYCQSGYYATTEYLNINVHTSDCGYFMTEGKAIPISWEKDGEFGVTHYYDQEHNEIVLNQGQTWVCIISTKDFAKSEIIGNEGA</sequence>
<dbReference type="InterPro" id="IPR021416">
    <property type="entry name" value="DUF3048_N"/>
</dbReference>
<keyword evidence="1" id="KW-0732">Signal</keyword>
<proteinExistence type="predicted"/>
<evidence type="ECO:0000313" key="4">
    <source>
        <dbReference type="EMBL" id="KMW17285.1"/>
    </source>
</evidence>
<dbReference type="InterPro" id="IPR035328">
    <property type="entry name" value="DUF3048_C"/>
</dbReference>
<feature type="domain" description="DUF3048" evidence="2">
    <location>
        <begin position="82"/>
        <end position="223"/>
    </location>
</feature>
<dbReference type="Gene3D" id="3.50.90.10">
    <property type="entry name" value="YerB-like"/>
    <property type="match status" value="1"/>
</dbReference>
<dbReference type="SUPFAM" id="SSF159774">
    <property type="entry name" value="YerB-like"/>
    <property type="match status" value="1"/>
</dbReference>
<dbReference type="RefSeq" id="WP_007864147.1">
    <property type="nucleotide sequence ID" value="NZ_KQ235880.1"/>
</dbReference>
<dbReference type="GeneID" id="93162842"/>
<reference evidence="4 5" key="1">
    <citation type="submission" date="2011-04" db="EMBL/GenBank/DDBJ databases">
        <title>The Genome Sequence of Clostridium citroniae WAL-19142.</title>
        <authorList>
            <consortium name="The Broad Institute Genome Sequencing Platform"/>
            <person name="Earl A."/>
            <person name="Ward D."/>
            <person name="Feldgarden M."/>
            <person name="Gevers D."/>
            <person name="Warren Y.A."/>
            <person name="Tyrrell K.L."/>
            <person name="Citron D.M."/>
            <person name="Goldstein E.J."/>
            <person name="Daigneault M."/>
            <person name="Allen-Vercoe E."/>
            <person name="Young S.K."/>
            <person name="Zeng Q."/>
            <person name="Gargeya S."/>
            <person name="Fitzgerald M."/>
            <person name="Haas B."/>
            <person name="Abouelleil A."/>
            <person name="Alvarado L."/>
            <person name="Arachchi H.M."/>
            <person name="Berlin A."/>
            <person name="Brown A."/>
            <person name="Chapman S.B."/>
            <person name="Chen Z."/>
            <person name="Dunbar C."/>
            <person name="Freedman E."/>
            <person name="Gearin G."/>
            <person name="Gellesch M."/>
            <person name="Goldberg J."/>
            <person name="Griggs A."/>
            <person name="Gujja S."/>
            <person name="Heilman E.R."/>
            <person name="Heiman D."/>
            <person name="Howarth C."/>
            <person name="Larson L."/>
            <person name="Lui A."/>
            <person name="MacDonald P.J."/>
            <person name="Mehta T."/>
            <person name="Montmayeur A."/>
            <person name="Murphy C."/>
            <person name="Neiman D."/>
            <person name="Pearson M."/>
            <person name="Priest M."/>
            <person name="Roberts A."/>
            <person name="Saif S."/>
            <person name="Shea T."/>
            <person name="Shenoy N."/>
            <person name="Sisk P."/>
            <person name="Stolte C."/>
            <person name="Sykes S."/>
            <person name="White J."/>
            <person name="Yandava C."/>
            <person name="Wortman J."/>
            <person name="Nusbaum C."/>
            <person name="Birren B."/>
        </authorList>
    </citation>
    <scope>NUCLEOTIDE SEQUENCE [LARGE SCALE GENOMIC DNA]</scope>
    <source>
        <strain evidence="4 5">WAL-19142</strain>
    </source>
</reference>
<evidence type="ECO:0000259" key="3">
    <source>
        <dbReference type="Pfam" id="PF17479"/>
    </source>
</evidence>
<feature type="domain" description="DUF3048" evidence="3">
    <location>
        <begin position="265"/>
        <end position="366"/>
    </location>
</feature>
<evidence type="ECO:0000259" key="2">
    <source>
        <dbReference type="Pfam" id="PF11258"/>
    </source>
</evidence>
<accession>A0A0J9ENG6</accession>
<gene>
    <name evidence="4" type="ORF">HMPREF9470_03938</name>
</gene>
<name>A0A0J9ENG6_9FIRM</name>
<evidence type="ECO:0000256" key="1">
    <source>
        <dbReference type="SAM" id="SignalP"/>
    </source>
</evidence>
<organism evidence="4 5">
    <name type="scientific">[Clostridium] citroniae WAL-19142</name>
    <dbReference type="NCBI Taxonomy" id="742734"/>
    <lineage>
        <taxon>Bacteria</taxon>
        <taxon>Bacillati</taxon>
        <taxon>Bacillota</taxon>
        <taxon>Clostridia</taxon>
        <taxon>Lachnospirales</taxon>
        <taxon>Lachnospiraceae</taxon>
        <taxon>Enterocloster</taxon>
    </lineage>
</organism>
<comment type="caution">
    <text evidence="4">The sequence shown here is derived from an EMBL/GenBank/DDBJ whole genome shotgun (WGS) entry which is preliminary data.</text>
</comment>
<feature type="signal peptide" evidence="1">
    <location>
        <begin position="1"/>
        <end position="24"/>
    </location>
</feature>
<evidence type="ECO:0008006" key="6">
    <source>
        <dbReference type="Google" id="ProtNLM"/>
    </source>
</evidence>